<proteinExistence type="predicted"/>
<gene>
    <name evidence="1" type="ORF">BSAL_08310</name>
</gene>
<sequence length="561" mass="58280">VILYSTDDGSAVVLEVVRSLAFLPPTTLAIASPAAAKFEPSAIVPCNQLQLSACSLTSNVSLPAESCSIVVNSSSSLPHNATKLPCFSAALAFLNMTSDDLLLAQLSSTQSLTLSSVMMTSPIVIPFVQDSNLLSIERIPTSYPNKLFLQSEHEFMVCGVTFDLEGARTVAQMAVGGASTVGSIDLVLDFIVVGSDSHETFRNVSYALAPVVITVVLPPAESSHPAVTIVNNTAPSCCAVGGSCATCFDGNPSTSLVQLRLDNTTTPVFLNNATYFGTASRQCPTASQNGASSTVVTVNVSDCLSLASLPRASQEELNAVESRTTLEVYAVTVLEKQPVIITSPTFSAPADLDGAVALILYPEIFSVSGCAVDVYPGTSTCSPTGGDVLTINGRDFAGLFPWQYYLQLVNQTVQVTDVPLGESLLANDKLTISLDFMEVIGNVTAFATTDCAVLTASFEKNTTIPSSTDDSGYTTVVTDTITCLMGTGFGSLGTMTITSAATNPVKSASVTSASGLVSFGSAVYCGLGANHLMCSGHGDCNFATGVCTCYHQNATSAIKKK</sequence>
<evidence type="ECO:0000313" key="1">
    <source>
        <dbReference type="EMBL" id="CUI14593.1"/>
    </source>
</evidence>
<organism evidence="1 2">
    <name type="scientific">Bodo saltans</name>
    <name type="common">Flagellated protozoan</name>
    <dbReference type="NCBI Taxonomy" id="75058"/>
    <lineage>
        <taxon>Eukaryota</taxon>
        <taxon>Discoba</taxon>
        <taxon>Euglenozoa</taxon>
        <taxon>Kinetoplastea</taxon>
        <taxon>Metakinetoplastina</taxon>
        <taxon>Eubodonida</taxon>
        <taxon>Bodonidae</taxon>
        <taxon>Bodo</taxon>
    </lineage>
</organism>
<dbReference type="AlphaFoldDB" id="A0A0S4KLW9"/>
<dbReference type="VEuPathDB" id="TriTrypDB:BSAL_08310"/>
<feature type="non-terminal residue" evidence="1">
    <location>
        <position position="1"/>
    </location>
</feature>
<dbReference type="EMBL" id="CYKH01001432">
    <property type="protein sequence ID" value="CUI14593.1"/>
    <property type="molecule type" value="Genomic_DNA"/>
</dbReference>
<evidence type="ECO:0000313" key="2">
    <source>
        <dbReference type="Proteomes" id="UP000051952"/>
    </source>
</evidence>
<dbReference type="Proteomes" id="UP000051952">
    <property type="component" value="Unassembled WGS sequence"/>
</dbReference>
<reference evidence="2" key="1">
    <citation type="submission" date="2015-09" db="EMBL/GenBank/DDBJ databases">
        <authorList>
            <consortium name="Pathogen Informatics"/>
        </authorList>
    </citation>
    <scope>NUCLEOTIDE SEQUENCE [LARGE SCALE GENOMIC DNA]</scope>
    <source>
        <strain evidence="2">Lake Konstanz</strain>
    </source>
</reference>
<protein>
    <submittedName>
        <fullName evidence="1">Uncharacterized protein</fullName>
    </submittedName>
</protein>
<name>A0A0S4KLW9_BODSA</name>
<accession>A0A0S4KLW9</accession>
<keyword evidence="2" id="KW-1185">Reference proteome</keyword>